<gene>
    <name evidence="2" type="ORF">D6D85_06335</name>
</gene>
<comment type="caution">
    <text evidence="2">The sequence shown here is derived from an EMBL/GenBank/DDBJ whole genome shotgun (WGS) entry which is preliminary data.</text>
</comment>
<protein>
    <submittedName>
        <fullName evidence="2">Uncharacterized protein</fullName>
    </submittedName>
</protein>
<keyword evidence="3" id="KW-1185">Reference proteome</keyword>
<proteinExistence type="predicted"/>
<evidence type="ECO:0000313" key="2">
    <source>
        <dbReference type="EMBL" id="RSN75245.1"/>
    </source>
</evidence>
<dbReference type="RefSeq" id="WP_125671182.1">
    <property type="nucleotide sequence ID" value="NZ_RCOS01000076.1"/>
</dbReference>
<feature type="transmembrane region" description="Helical" evidence="1">
    <location>
        <begin position="60"/>
        <end position="80"/>
    </location>
</feature>
<evidence type="ECO:0000256" key="1">
    <source>
        <dbReference type="SAM" id="Phobius"/>
    </source>
</evidence>
<dbReference type="Proteomes" id="UP000277582">
    <property type="component" value="Unassembled WGS sequence"/>
</dbReference>
<sequence length="242" mass="27568">MIAHELVHLKLDAEARTVEFLKSELLKFSIYSFLFNFFSLIGILLFHLTEDVSILVDLDLESLVMSLSLFLLILSIAIGLEPDVRTLSFREMRANFIASLVAGGRWMREALSKIYGVKEFKYTGRRLKDISSPEISLKDLIFPSMKRHPEVNDRAFITHLADALLTEGLRVSKVLDDRSLLKVLLRAFPADRLYMAAKAAELVKRGIISMNDLREAGFKLEEIFSLLVVLDMENLLEAEKSF</sequence>
<dbReference type="AlphaFoldDB" id="A0A429GMX9"/>
<dbReference type="EMBL" id="RCOS01000076">
    <property type="protein sequence ID" value="RSN75245.1"/>
    <property type="molecule type" value="Genomic_DNA"/>
</dbReference>
<keyword evidence="1" id="KW-1133">Transmembrane helix</keyword>
<keyword evidence="1" id="KW-0812">Transmembrane</keyword>
<keyword evidence="1" id="KW-0472">Membrane</keyword>
<organism evidence="2 3">
    <name type="scientific">Candidatus Methanodesulfokora washburnensis</name>
    <dbReference type="NCBI Taxonomy" id="2478471"/>
    <lineage>
        <taxon>Archaea</taxon>
        <taxon>Thermoproteota</taxon>
        <taxon>Candidatus Korarchaeia</taxon>
        <taxon>Candidatus Korarchaeia incertae sedis</taxon>
        <taxon>Candidatus Methanodesulfokora</taxon>
    </lineage>
</organism>
<accession>A0A429GMX9</accession>
<feature type="transmembrane region" description="Helical" evidence="1">
    <location>
        <begin position="28"/>
        <end position="48"/>
    </location>
</feature>
<reference evidence="2 3" key="1">
    <citation type="submission" date="2018-10" db="EMBL/GenBank/DDBJ databases">
        <title>Co-occurring genomic capacity for anaerobic methane metabolism and dissimilatory sulfite reduction discovered in the Korarchaeota.</title>
        <authorList>
            <person name="Mckay L.J."/>
            <person name="Dlakic M."/>
            <person name="Fields M.W."/>
            <person name="Delmont T.O."/>
            <person name="Eren A.M."/>
            <person name="Jay Z.J."/>
            <person name="Klingelsmith K.B."/>
            <person name="Rusch D.B."/>
            <person name="Inskeep W.P."/>
        </authorList>
    </citation>
    <scope>NUCLEOTIDE SEQUENCE [LARGE SCALE GENOMIC DNA]</scope>
    <source>
        <strain evidence="2 3">MDKW</strain>
    </source>
</reference>
<name>A0A429GMX9_9CREN</name>
<evidence type="ECO:0000313" key="3">
    <source>
        <dbReference type="Proteomes" id="UP000277582"/>
    </source>
</evidence>